<dbReference type="PANTHER" id="PTHR45961:SF9">
    <property type="entry name" value="DUAL SPECIFICITY PROTEIN PHOSPHATASE 14"/>
    <property type="match status" value="1"/>
</dbReference>
<dbReference type="CDD" id="cd22808">
    <property type="entry name" value="Complexin_NTD_CPLX_I_II"/>
    <property type="match status" value="1"/>
</dbReference>
<reference evidence="15" key="1">
    <citation type="submission" date="2022-11" db="EMBL/GenBank/DDBJ databases">
        <authorList>
            <person name="Kikuchi T."/>
        </authorList>
    </citation>
    <scope>NUCLEOTIDE SEQUENCE</scope>
    <source>
        <strain evidence="15">PS1010</strain>
    </source>
</reference>
<keyword evidence="5" id="KW-0268">Exocytosis</keyword>
<dbReference type="Proteomes" id="UP001152747">
    <property type="component" value="Unassembled WGS sequence"/>
</dbReference>
<gene>
    <name evidence="15" type="ORF">CAMP_LOCUS998</name>
</gene>
<dbReference type="PROSITE" id="PS50056">
    <property type="entry name" value="TYR_PHOSPHATASE_2"/>
    <property type="match status" value="1"/>
</dbReference>
<dbReference type="GO" id="GO:0004721">
    <property type="term" value="F:phosphoprotein phosphatase activity"/>
    <property type="evidence" value="ECO:0007669"/>
    <property type="project" value="UniProtKB-KW"/>
</dbReference>
<evidence type="ECO:0000256" key="8">
    <source>
        <dbReference type="ARBA" id="ARBA00022912"/>
    </source>
</evidence>
<dbReference type="Pfam" id="PF05835">
    <property type="entry name" value="Synaphin"/>
    <property type="match status" value="1"/>
</dbReference>
<evidence type="ECO:0000256" key="11">
    <source>
        <dbReference type="ARBA" id="ARBA00067104"/>
    </source>
</evidence>
<evidence type="ECO:0000259" key="13">
    <source>
        <dbReference type="PROSITE" id="PS50054"/>
    </source>
</evidence>
<keyword evidence="6" id="KW-0532">Neurotransmitter transport</keyword>
<evidence type="ECO:0000256" key="2">
    <source>
        <dbReference type="ARBA" id="ARBA00005396"/>
    </source>
</evidence>
<dbReference type="SUPFAM" id="SSF58038">
    <property type="entry name" value="SNARE fusion complex"/>
    <property type="match status" value="1"/>
</dbReference>
<keyword evidence="16" id="KW-1185">Reference proteome</keyword>
<dbReference type="PROSITE" id="PS50054">
    <property type="entry name" value="TYR_PHOSPHATASE_DUAL"/>
    <property type="match status" value="1"/>
</dbReference>
<accession>A0A9P1I4Y4</accession>
<feature type="compositionally biased region" description="Basic and acidic residues" evidence="12">
    <location>
        <begin position="44"/>
        <end position="67"/>
    </location>
</feature>
<dbReference type="GO" id="GO:0045202">
    <property type="term" value="C:synapse"/>
    <property type="evidence" value="ECO:0007669"/>
    <property type="project" value="UniProtKB-ARBA"/>
</dbReference>
<dbReference type="Pfam" id="PF00782">
    <property type="entry name" value="DSPc"/>
    <property type="match status" value="1"/>
</dbReference>
<dbReference type="GO" id="GO:0006836">
    <property type="term" value="P:neurotransmitter transport"/>
    <property type="evidence" value="ECO:0007669"/>
    <property type="project" value="UniProtKB-KW"/>
</dbReference>
<evidence type="ECO:0000313" key="15">
    <source>
        <dbReference type="EMBL" id="CAI5438361.1"/>
    </source>
</evidence>
<dbReference type="InterPro" id="IPR000387">
    <property type="entry name" value="Tyr_Pase_dom"/>
</dbReference>
<evidence type="ECO:0000256" key="5">
    <source>
        <dbReference type="ARBA" id="ARBA00022483"/>
    </source>
</evidence>
<dbReference type="InterPro" id="IPR020422">
    <property type="entry name" value="TYR_PHOSPHATASE_DUAL_dom"/>
</dbReference>
<protein>
    <recommendedName>
        <fullName evidence="11">Putative complexin-1</fullName>
    </recommendedName>
</protein>
<dbReference type="GO" id="GO:0006887">
    <property type="term" value="P:exocytosis"/>
    <property type="evidence" value="ECO:0007669"/>
    <property type="project" value="UniProtKB-KW"/>
</dbReference>
<dbReference type="OrthoDB" id="285418at2759"/>
<evidence type="ECO:0000256" key="7">
    <source>
        <dbReference type="ARBA" id="ARBA00022801"/>
    </source>
</evidence>
<dbReference type="Gene3D" id="3.90.190.10">
    <property type="entry name" value="Protein tyrosine phosphatase superfamily"/>
    <property type="match status" value="1"/>
</dbReference>
<proteinExistence type="inferred from homology"/>
<dbReference type="SMART" id="SM00195">
    <property type="entry name" value="DSPc"/>
    <property type="match status" value="1"/>
</dbReference>
<comment type="caution">
    <text evidence="15">The sequence shown here is derived from an EMBL/GenBank/DDBJ whole genome shotgun (WGS) entry which is preliminary data.</text>
</comment>
<sequence length="395" mass="44766">MAGFLMKQMVGNQLNEVTGGFGKNDGDGEKTETGEDPEVVAARLEQEERRKEKHRKMEAEREKMRQGVREKYNIKKKEEGCAMDFTEGRIGGPRKTPEEIAAEMNAEDDSIIGQLGLTEQVEKAKTMATGAFETFKGFLPFGFRTRRCFVWTGHSKRSTTFHGTDQSKQKTMTLSFRVNPEYAEISEIVPGLFICGVSSLTSEVMKKHKITHIINATTEVPNLRSLGDIQRTKLWLEDTPQTYIYPHLELQSDQIQALIADGGKVLVHCVAGVSRSASICLAFLLKYRCRSLRDAYHLMKSKRPMVRPNLGFWRQLIAYEQNIKENSGSVRLVRDEAQPDNLLPDVYLNIAIPPREPTNQETNTNDEPREKRTSSIKNKFRPVLEPLVELAEAVC</sequence>
<dbReference type="InterPro" id="IPR008849">
    <property type="entry name" value="Synaphin"/>
</dbReference>
<feature type="compositionally biased region" description="Basic and acidic residues" evidence="12">
    <location>
        <begin position="24"/>
        <end position="33"/>
    </location>
</feature>
<evidence type="ECO:0000256" key="12">
    <source>
        <dbReference type="SAM" id="MobiDB-lite"/>
    </source>
</evidence>
<dbReference type="SUPFAM" id="SSF52799">
    <property type="entry name" value="(Phosphotyrosine protein) phosphatases II"/>
    <property type="match status" value="1"/>
</dbReference>
<evidence type="ECO:0000259" key="14">
    <source>
        <dbReference type="PROSITE" id="PS50056"/>
    </source>
</evidence>
<name>A0A9P1I4Y4_9PELO</name>
<keyword evidence="4" id="KW-0813">Transport</keyword>
<dbReference type="GO" id="GO:0019905">
    <property type="term" value="F:syntaxin binding"/>
    <property type="evidence" value="ECO:0007669"/>
    <property type="project" value="InterPro"/>
</dbReference>
<feature type="domain" description="Tyrosine specific protein phosphatases" evidence="14">
    <location>
        <begin position="261"/>
        <end position="304"/>
    </location>
</feature>
<dbReference type="AlphaFoldDB" id="A0A9P1I4Y4"/>
<dbReference type="InterPro" id="IPR000340">
    <property type="entry name" value="Dual-sp_phosphatase_cat-dom"/>
</dbReference>
<dbReference type="CDD" id="cd14514">
    <property type="entry name" value="DUSP14-like"/>
    <property type="match status" value="1"/>
</dbReference>
<comment type="function">
    <text evidence="10">Positively regulates a late step in synaptic vesicle exocytosis.</text>
</comment>
<comment type="subcellular location">
    <subcellularLocation>
        <location evidence="1">Cytoplasm</location>
        <location evidence="1">Cytosol</location>
    </subcellularLocation>
</comment>
<organism evidence="15 16">
    <name type="scientific">Caenorhabditis angaria</name>
    <dbReference type="NCBI Taxonomy" id="860376"/>
    <lineage>
        <taxon>Eukaryota</taxon>
        <taxon>Metazoa</taxon>
        <taxon>Ecdysozoa</taxon>
        <taxon>Nematoda</taxon>
        <taxon>Chromadorea</taxon>
        <taxon>Rhabditida</taxon>
        <taxon>Rhabditina</taxon>
        <taxon>Rhabditomorpha</taxon>
        <taxon>Rhabditoidea</taxon>
        <taxon>Rhabditidae</taxon>
        <taxon>Peloderinae</taxon>
        <taxon>Caenorhabditis</taxon>
    </lineage>
</organism>
<dbReference type="PROSITE" id="PS00383">
    <property type="entry name" value="TYR_PHOSPHATASE_1"/>
    <property type="match status" value="1"/>
</dbReference>
<evidence type="ECO:0000256" key="9">
    <source>
        <dbReference type="ARBA" id="ARBA00023054"/>
    </source>
</evidence>
<keyword evidence="9" id="KW-0175">Coiled coil</keyword>
<evidence type="ECO:0000313" key="16">
    <source>
        <dbReference type="Proteomes" id="UP001152747"/>
    </source>
</evidence>
<feature type="region of interest" description="Disordered" evidence="12">
    <location>
        <begin position="15"/>
        <end position="67"/>
    </location>
</feature>
<feature type="domain" description="Tyrosine-protein phosphatase" evidence="13">
    <location>
        <begin position="184"/>
        <end position="325"/>
    </location>
</feature>
<comment type="similarity">
    <text evidence="2">Belongs to the complexin/synaphin family.</text>
</comment>
<dbReference type="GO" id="GO:0030424">
    <property type="term" value="C:axon"/>
    <property type="evidence" value="ECO:0007669"/>
    <property type="project" value="UniProtKB-ARBA"/>
</dbReference>
<evidence type="ECO:0000256" key="10">
    <source>
        <dbReference type="ARBA" id="ARBA00037297"/>
    </source>
</evidence>
<feature type="region of interest" description="Disordered" evidence="12">
    <location>
        <begin position="354"/>
        <end position="375"/>
    </location>
</feature>
<dbReference type="Gene3D" id="1.20.5.580">
    <property type="entry name" value="Single Helix bin"/>
    <property type="match status" value="1"/>
</dbReference>
<dbReference type="PANTHER" id="PTHR45961">
    <property type="entry name" value="IP21249P"/>
    <property type="match status" value="1"/>
</dbReference>
<evidence type="ECO:0000256" key="1">
    <source>
        <dbReference type="ARBA" id="ARBA00004514"/>
    </source>
</evidence>
<dbReference type="FunFam" id="1.20.5.580:FF:000002">
    <property type="entry name" value="Complexin, isoform AB"/>
    <property type="match status" value="1"/>
</dbReference>
<evidence type="ECO:0000256" key="3">
    <source>
        <dbReference type="ARBA" id="ARBA00008601"/>
    </source>
</evidence>
<dbReference type="InterPro" id="IPR016130">
    <property type="entry name" value="Tyr_Pase_AS"/>
</dbReference>
<dbReference type="GO" id="GO:0005829">
    <property type="term" value="C:cytosol"/>
    <property type="evidence" value="ECO:0007669"/>
    <property type="project" value="UniProtKB-SubCell"/>
</dbReference>
<dbReference type="InterPro" id="IPR029021">
    <property type="entry name" value="Prot-tyrosine_phosphatase-like"/>
</dbReference>
<comment type="similarity">
    <text evidence="3">Belongs to the protein-tyrosine phosphatase family. Non-receptor class dual specificity subfamily.</text>
</comment>
<keyword evidence="7" id="KW-0378">Hydrolase</keyword>
<dbReference type="EMBL" id="CANHGI010000001">
    <property type="protein sequence ID" value="CAI5438361.1"/>
    <property type="molecule type" value="Genomic_DNA"/>
</dbReference>
<dbReference type="InterPro" id="IPR052103">
    <property type="entry name" value="Dual_spec_Phospatases"/>
</dbReference>
<evidence type="ECO:0000256" key="4">
    <source>
        <dbReference type="ARBA" id="ARBA00022448"/>
    </source>
</evidence>
<keyword evidence="8" id="KW-0904">Protein phosphatase</keyword>
<evidence type="ECO:0000256" key="6">
    <source>
        <dbReference type="ARBA" id="ARBA00022775"/>
    </source>
</evidence>